<proteinExistence type="predicted"/>
<keyword evidence="3 5" id="KW-0863">Zinc-finger</keyword>
<feature type="region of interest" description="Disordered" evidence="6">
    <location>
        <begin position="208"/>
        <end position="244"/>
    </location>
</feature>
<dbReference type="PROSITE" id="PS00028">
    <property type="entry name" value="ZINC_FINGER_C2H2_1"/>
    <property type="match status" value="6"/>
</dbReference>
<organism evidence="8 9">
    <name type="scientific">Tigriopus californicus</name>
    <name type="common">Marine copepod</name>
    <dbReference type="NCBI Taxonomy" id="6832"/>
    <lineage>
        <taxon>Eukaryota</taxon>
        <taxon>Metazoa</taxon>
        <taxon>Ecdysozoa</taxon>
        <taxon>Arthropoda</taxon>
        <taxon>Crustacea</taxon>
        <taxon>Multicrustacea</taxon>
        <taxon>Hexanauplia</taxon>
        <taxon>Copepoda</taxon>
        <taxon>Harpacticoida</taxon>
        <taxon>Harpacticidae</taxon>
        <taxon>Tigriopus</taxon>
    </lineage>
</organism>
<dbReference type="PROSITE" id="PS50157">
    <property type="entry name" value="ZINC_FINGER_C2H2_2"/>
    <property type="match status" value="5"/>
</dbReference>
<dbReference type="SMART" id="SM00355">
    <property type="entry name" value="ZnF_C2H2"/>
    <property type="match status" value="10"/>
</dbReference>
<sequence length="608" mass="69303">MDRAIEAEIDWTHLKLSAELQILNFGPWTVITRRTIDLNPFDHKPCISMMVFLNEKSQLYSLHILNRTFHEGPIEGLEHVNEIVQDFFQNQHPCHGHFKNLNSAKSPCNILVGRENELCANCQGTIDELNINDETDLTNPEPADSMMPPLKSSTANNTLLNNLLKEELSETLAINNEPSDDELSLIPDILGSTSLFQDIISTRISDESNNVNYSSSHKDNNVSQDKNSDSIETSHPASGKRKKLVKRNGEVRCSHCDEELCGTKALRRHLRTAHGLSLEDISVLAGKYQCSICHKDFSSESRREWHNQRAHLAGDWQCLHCPQAARFGSEILRHYKTHHQPKQSQIKCPLCEVELCFKTGFDKVVGAHWASCLSREKAQRTKLKGTIDTKHMCEECGRVFSCQKILKEHQDKHRGIYRHKCKDCNFKTTSLDLLKSHWGNIHALTAKKFQEKNYVPCQICGKIVVDTYLQMHIDNKHSDPAWPCDQCDKGFGTKAILQKHKESKHFIRTVKCCECGLLVKSVSLWGHMKRHSPPKYCCRFCGKGLKTKVSLANHERLHTGENPYKCDSCPFTFATSGNLLRHKKSQHNLEKVNFYMPAEGPPEEDFSN</sequence>
<evidence type="ECO:0000256" key="1">
    <source>
        <dbReference type="ARBA" id="ARBA00022723"/>
    </source>
</evidence>
<dbReference type="OMA" id="ERAYECQ"/>
<evidence type="ECO:0000313" key="8">
    <source>
        <dbReference type="EMBL" id="TRY70182.1"/>
    </source>
</evidence>
<dbReference type="Pfam" id="PF00096">
    <property type="entry name" value="zf-C2H2"/>
    <property type="match status" value="1"/>
</dbReference>
<comment type="caution">
    <text evidence="8">The sequence shown here is derived from an EMBL/GenBank/DDBJ whole genome shotgun (WGS) entry which is preliminary data.</text>
</comment>
<dbReference type="AlphaFoldDB" id="A0A553NXM0"/>
<dbReference type="InterPro" id="IPR036236">
    <property type="entry name" value="Znf_C2H2_sf"/>
</dbReference>
<evidence type="ECO:0000256" key="2">
    <source>
        <dbReference type="ARBA" id="ARBA00022737"/>
    </source>
</evidence>
<keyword evidence="2" id="KW-0677">Repeat</keyword>
<evidence type="ECO:0000256" key="5">
    <source>
        <dbReference type="PROSITE-ProRule" id="PRU00042"/>
    </source>
</evidence>
<dbReference type="STRING" id="6832.A0A553NXM0"/>
<dbReference type="InterPro" id="IPR013087">
    <property type="entry name" value="Znf_C2H2_type"/>
</dbReference>
<feature type="domain" description="C2H2-type" evidence="7">
    <location>
        <begin position="564"/>
        <end position="592"/>
    </location>
</feature>
<gene>
    <name evidence="8" type="ORF">TCAL_17279</name>
</gene>
<keyword evidence="1" id="KW-0479">Metal-binding</keyword>
<evidence type="ECO:0000313" key="9">
    <source>
        <dbReference type="Proteomes" id="UP000318571"/>
    </source>
</evidence>
<dbReference type="Proteomes" id="UP000318571">
    <property type="component" value="Chromosome 9"/>
</dbReference>
<keyword evidence="4" id="KW-0862">Zinc</keyword>
<protein>
    <recommendedName>
        <fullName evidence="7">C2H2-type domain-containing protein</fullName>
    </recommendedName>
</protein>
<feature type="compositionally biased region" description="Polar residues" evidence="6">
    <location>
        <begin position="208"/>
        <end position="236"/>
    </location>
</feature>
<dbReference type="SUPFAM" id="SSF57667">
    <property type="entry name" value="beta-beta-alpha zinc fingers"/>
    <property type="match status" value="3"/>
</dbReference>
<dbReference type="GO" id="GO:0008270">
    <property type="term" value="F:zinc ion binding"/>
    <property type="evidence" value="ECO:0007669"/>
    <property type="project" value="UniProtKB-KW"/>
</dbReference>
<dbReference type="EMBL" id="VCGU01000009">
    <property type="protein sequence ID" value="TRY70182.1"/>
    <property type="molecule type" value="Genomic_DNA"/>
</dbReference>
<evidence type="ECO:0000256" key="6">
    <source>
        <dbReference type="SAM" id="MobiDB-lite"/>
    </source>
</evidence>
<dbReference type="Gene3D" id="3.30.160.60">
    <property type="entry name" value="Classic Zinc Finger"/>
    <property type="match status" value="5"/>
</dbReference>
<dbReference type="GO" id="GO:0005634">
    <property type="term" value="C:nucleus"/>
    <property type="evidence" value="ECO:0007669"/>
    <property type="project" value="UniProtKB-ARBA"/>
</dbReference>
<dbReference type="PANTHER" id="PTHR24379">
    <property type="entry name" value="KRAB AND ZINC FINGER DOMAIN-CONTAINING"/>
    <property type="match status" value="1"/>
</dbReference>
<feature type="domain" description="C2H2-type" evidence="7">
    <location>
        <begin position="391"/>
        <end position="418"/>
    </location>
</feature>
<reference evidence="8 9" key="1">
    <citation type="journal article" date="2018" name="Nat. Ecol. Evol.">
        <title>Genomic signatures of mitonuclear coevolution across populations of Tigriopus californicus.</title>
        <authorList>
            <person name="Barreto F.S."/>
            <person name="Watson E.T."/>
            <person name="Lima T.G."/>
            <person name="Willett C.S."/>
            <person name="Edmands S."/>
            <person name="Li W."/>
            <person name="Burton R.S."/>
        </authorList>
    </citation>
    <scope>NUCLEOTIDE SEQUENCE [LARGE SCALE GENOMIC DNA]</scope>
    <source>
        <strain evidence="8 9">San Diego</strain>
    </source>
</reference>
<keyword evidence="9" id="KW-1185">Reference proteome</keyword>
<evidence type="ECO:0000259" key="7">
    <source>
        <dbReference type="PROSITE" id="PS50157"/>
    </source>
</evidence>
<feature type="domain" description="C2H2-type" evidence="7">
    <location>
        <begin position="482"/>
        <end position="505"/>
    </location>
</feature>
<evidence type="ECO:0000256" key="4">
    <source>
        <dbReference type="ARBA" id="ARBA00022833"/>
    </source>
</evidence>
<feature type="domain" description="C2H2-type" evidence="7">
    <location>
        <begin position="536"/>
        <end position="563"/>
    </location>
</feature>
<dbReference type="FunFam" id="3.30.160.60:FF:000446">
    <property type="entry name" value="Zinc finger protein"/>
    <property type="match status" value="1"/>
</dbReference>
<name>A0A553NXM0_TIGCA</name>
<dbReference type="PANTHER" id="PTHR24379:SF121">
    <property type="entry name" value="C2H2-TYPE DOMAIN-CONTAINING PROTEIN"/>
    <property type="match status" value="1"/>
</dbReference>
<evidence type="ECO:0000256" key="3">
    <source>
        <dbReference type="ARBA" id="ARBA00022771"/>
    </source>
</evidence>
<accession>A0A553NXM0</accession>
<feature type="domain" description="C2H2-type" evidence="7">
    <location>
        <begin position="288"/>
        <end position="311"/>
    </location>
</feature>